<accession>A0A2Z3RW86</accession>
<dbReference type="Gene3D" id="2.160.10.10">
    <property type="entry name" value="Hexapeptide repeat proteins"/>
    <property type="match status" value="1"/>
</dbReference>
<gene>
    <name evidence="1" type="ORF">AURMO_00442</name>
</gene>
<dbReference type="Pfam" id="PF14602">
    <property type="entry name" value="Hexapep_2"/>
    <property type="match status" value="1"/>
</dbReference>
<dbReference type="InterPro" id="IPR050179">
    <property type="entry name" value="Trans_hexapeptide_repeat"/>
</dbReference>
<keyword evidence="1" id="KW-0012">Acyltransferase</keyword>
<dbReference type="AlphaFoldDB" id="A0A2Z3RW86"/>
<dbReference type="EMBL" id="CP023994">
    <property type="protein sequence ID" value="AWR21059.1"/>
    <property type="molecule type" value="Genomic_DNA"/>
</dbReference>
<reference evidence="1 2" key="1">
    <citation type="submission" date="2017-10" db="EMBL/GenBank/DDBJ databases">
        <title>Genome of an Actinobacterium that displays light-enhanced growth.</title>
        <authorList>
            <person name="Maresca J.A."/>
            <person name="Hempel P."/>
            <person name="Shevchenko O."/>
            <person name="Miller K.J."/>
            <person name="Hahn M.W."/>
        </authorList>
    </citation>
    <scope>NUCLEOTIDE SEQUENCE [LARGE SCALE GENOMIC DNA]</scope>
    <source>
        <strain evidence="1 2">MWH-Mo1</strain>
    </source>
</reference>
<dbReference type="KEGG" id="aum:AURMO_00442"/>
<dbReference type="PANTHER" id="PTHR43300">
    <property type="entry name" value="ACETYLTRANSFERASE"/>
    <property type="match status" value="1"/>
</dbReference>
<protein>
    <submittedName>
        <fullName evidence="1">UDP-2-acetamido-3-amino-2, 3-dideoxy-D-glucuronate N-acetyltransferase</fullName>
        <ecNumber evidence="1">2.3.1.201</ecNumber>
    </submittedName>
</protein>
<dbReference type="InterPro" id="IPR001451">
    <property type="entry name" value="Hexapep"/>
</dbReference>
<dbReference type="RefSeq" id="WP_110232943.1">
    <property type="nucleotide sequence ID" value="NZ_CP023994.1"/>
</dbReference>
<organism evidence="1 2">
    <name type="scientific">Aurantimicrobium photophilum</name>
    <dbReference type="NCBI Taxonomy" id="1987356"/>
    <lineage>
        <taxon>Bacteria</taxon>
        <taxon>Bacillati</taxon>
        <taxon>Actinomycetota</taxon>
        <taxon>Actinomycetes</taxon>
        <taxon>Micrococcales</taxon>
        <taxon>Microbacteriaceae</taxon>
        <taxon>Aurantimicrobium</taxon>
    </lineage>
</organism>
<dbReference type="EC" id="2.3.1.201" evidence="1"/>
<dbReference type="Pfam" id="PF00132">
    <property type="entry name" value="Hexapep"/>
    <property type="match status" value="1"/>
</dbReference>
<proteinExistence type="predicted"/>
<name>A0A2Z3RW86_9MICO</name>
<dbReference type="GO" id="GO:0016746">
    <property type="term" value="F:acyltransferase activity"/>
    <property type="evidence" value="ECO:0007669"/>
    <property type="project" value="UniProtKB-KW"/>
</dbReference>
<keyword evidence="2" id="KW-1185">Reference proteome</keyword>
<evidence type="ECO:0000313" key="2">
    <source>
        <dbReference type="Proteomes" id="UP000246894"/>
    </source>
</evidence>
<dbReference type="PANTHER" id="PTHR43300:SF4">
    <property type="entry name" value="ACYL-[ACYL-CARRIER-PROTEIN]--UDP-N-ACETYLGLUCOSAMINE O-ACYLTRANSFERASE"/>
    <property type="match status" value="1"/>
</dbReference>
<dbReference type="InterPro" id="IPR011004">
    <property type="entry name" value="Trimer_LpxA-like_sf"/>
</dbReference>
<sequence>MATPEGYTHPTADVAENASIESGAKVWHYAQVRENAVIGANSIVGRGAYVGTGVQVGENCKIQNYALVYEPAKLAKGVFIGPAVVLTNDHFPRAINADGSQKSAADWKPVGVEILEGASIGANSTCIAPIVIGRWALVGAGSVVVKDVPDFALVVGSPAKRIGWVGTAGHPLRSVDNNEWICPVTHARYREVEPNKLVEIEA</sequence>
<evidence type="ECO:0000313" key="1">
    <source>
        <dbReference type="EMBL" id="AWR21059.1"/>
    </source>
</evidence>
<dbReference type="SUPFAM" id="SSF51161">
    <property type="entry name" value="Trimeric LpxA-like enzymes"/>
    <property type="match status" value="1"/>
</dbReference>
<dbReference type="Proteomes" id="UP000246894">
    <property type="component" value="Chromosome"/>
</dbReference>
<dbReference type="OrthoDB" id="2643438at2"/>
<dbReference type="CDD" id="cd03358">
    <property type="entry name" value="LbH_WxcM_N_like"/>
    <property type="match status" value="1"/>
</dbReference>
<keyword evidence="1" id="KW-0808">Transferase</keyword>